<dbReference type="Proteomes" id="UP000461730">
    <property type="component" value="Unassembled WGS sequence"/>
</dbReference>
<evidence type="ECO:0000313" key="2">
    <source>
        <dbReference type="EMBL" id="MVT12195.1"/>
    </source>
</evidence>
<name>A0A7K1UDX1_9BACT</name>
<gene>
    <name evidence="2" type="ORF">GO493_28310</name>
</gene>
<dbReference type="EMBL" id="WRXN01000020">
    <property type="protein sequence ID" value="MVT12195.1"/>
    <property type="molecule type" value="Genomic_DNA"/>
</dbReference>
<dbReference type="AlphaFoldDB" id="A0A7K1UDX1"/>
<evidence type="ECO:0000256" key="1">
    <source>
        <dbReference type="SAM" id="Phobius"/>
    </source>
</evidence>
<keyword evidence="1" id="KW-0812">Transmembrane</keyword>
<feature type="transmembrane region" description="Helical" evidence="1">
    <location>
        <begin position="6"/>
        <end position="24"/>
    </location>
</feature>
<sequence>MSLNRVLLYTAAFTGAALISAFRMDEGTMRLMGMKTSTDRTVISYHENKSVSSLLTMHNSSDGVYTTTRIPVYENGRLVKMFITDEESTSEPRLFSSFDYSDKQEIIRISYYLGNAVHAYDSLVYNSEGRIVERYYFDRTRSKAPFTNNSFQRYNWDRNGNIVSVDNMGRPDPKLPFTHGSTTVYQYDGHPNIQRSIPLLAYLVDVAAINLSANNIVSETIQPANGGRAIVNRYKYAYKDKKYPSHVTATFSGNEGSVITELEWSE</sequence>
<keyword evidence="3" id="KW-1185">Reference proteome</keyword>
<proteinExistence type="predicted"/>
<keyword evidence="1" id="KW-0472">Membrane</keyword>
<organism evidence="2 3">
    <name type="scientific">Chitinophaga tropicalis</name>
    <dbReference type="NCBI Taxonomy" id="2683588"/>
    <lineage>
        <taxon>Bacteria</taxon>
        <taxon>Pseudomonadati</taxon>
        <taxon>Bacteroidota</taxon>
        <taxon>Chitinophagia</taxon>
        <taxon>Chitinophagales</taxon>
        <taxon>Chitinophagaceae</taxon>
        <taxon>Chitinophaga</taxon>
    </lineage>
</organism>
<accession>A0A7K1UDX1</accession>
<keyword evidence="1" id="KW-1133">Transmembrane helix</keyword>
<dbReference type="RefSeq" id="WP_157309617.1">
    <property type="nucleotide sequence ID" value="NZ_WRXN01000020.1"/>
</dbReference>
<evidence type="ECO:0000313" key="3">
    <source>
        <dbReference type="Proteomes" id="UP000461730"/>
    </source>
</evidence>
<evidence type="ECO:0008006" key="4">
    <source>
        <dbReference type="Google" id="ProtNLM"/>
    </source>
</evidence>
<protein>
    <recommendedName>
        <fullName evidence="4">YD repeat-containing protein</fullName>
    </recommendedName>
</protein>
<comment type="caution">
    <text evidence="2">The sequence shown here is derived from an EMBL/GenBank/DDBJ whole genome shotgun (WGS) entry which is preliminary data.</text>
</comment>
<reference evidence="2 3" key="1">
    <citation type="submission" date="2019-12" db="EMBL/GenBank/DDBJ databases">
        <title>Chitinophaga sp. strain ysch24 (GDMCC 1.1355), whole genome shotgun sequence.</title>
        <authorList>
            <person name="Zhang X."/>
        </authorList>
    </citation>
    <scope>NUCLEOTIDE SEQUENCE [LARGE SCALE GENOMIC DNA]</scope>
    <source>
        <strain evidence="3">ysch24</strain>
    </source>
</reference>